<comment type="catalytic activity">
    <reaction evidence="10">
        <text>2 pyruvate + H(+) = (2S)-2-acetolactate + CO2</text>
        <dbReference type="Rhea" id="RHEA:25249"/>
        <dbReference type="ChEBI" id="CHEBI:15361"/>
        <dbReference type="ChEBI" id="CHEBI:15378"/>
        <dbReference type="ChEBI" id="CHEBI:16526"/>
        <dbReference type="ChEBI" id="CHEBI:58476"/>
        <dbReference type="EC" id="2.2.1.6"/>
    </reaction>
</comment>
<evidence type="ECO:0000256" key="4">
    <source>
        <dbReference type="ARBA" id="ARBA00007812"/>
    </source>
</evidence>
<dbReference type="InterPro" id="IPR045229">
    <property type="entry name" value="TPP_enz"/>
</dbReference>
<dbReference type="Pfam" id="PF02776">
    <property type="entry name" value="TPP_enzyme_N"/>
    <property type="match status" value="1"/>
</dbReference>
<keyword evidence="17" id="KW-1185">Reference proteome</keyword>
<evidence type="ECO:0000256" key="5">
    <source>
        <dbReference type="ARBA" id="ARBA00013145"/>
    </source>
</evidence>
<gene>
    <name evidence="16" type="primary">ilvI</name>
    <name evidence="16" type="ORF">CUROG_03175</name>
</gene>
<proteinExistence type="inferred from homology"/>
<evidence type="ECO:0000256" key="9">
    <source>
        <dbReference type="ARBA" id="ARBA00023304"/>
    </source>
</evidence>
<evidence type="ECO:0000256" key="3">
    <source>
        <dbReference type="ARBA" id="ARBA00005025"/>
    </source>
</evidence>
<evidence type="ECO:0000256" key="12">
    <source>
        <dbReference type="SAM" id="MobiDB-lite"/>
    </source>
</evidence>
<dbReference type="PANTHER" id="PTHR18968:SF166">
    <property type="entry name" value="2-HYDROXYACYL-COA LYASE 2"/>
    <property type="match status" value="1"/>
</dbReference>
<dbReference type="GO" id="GO:0005948">
    <property type="term" value="C:acetolactate synthase complex"/>
    <property type="evidence" value="ECO:0007669"/>
    <property type="project" value="TreeGrafter"/>
</dbReference>
<dbReference type="GO" id="GO:0003984">
    <property type="term" value="F:acetolactate synthase activity"/>
    <property type="evidence" value="ECO:0007669"/>
    <property type="project" value="UniProtKB-EC"/>
</dbReference>
<dbReference type="EC" id="2.2.1.6" evidence="5"/>
<dbReference type="InterPro" id="IPR012000">
    <property type="entry name" value="Thiamin_PyroP_enz_cen_dom"/>
</dbReference>
<reference evidence="17" key="1">
    <citation type="submission" date="2019-10" db="EMBL/GenBank/DDBJ databases">
        <title>Complete genome sequence of Corynebacterium urogenitalis DSM 108747, isolated from the genital tract of a cow.</title>
        <authorList>
            <person name="Ruckert C."/>
            <person name="Ballas P."/>
            <person name="Wagener K."/>
            <person name="Drillich M."/>
            <person name="Kaempfer P."/>
            <person name="Busse H.-J."/>
            <person name="Ehling-Schulz M."/>
        </authorList>
    </citation>
    <scope>NUCLEOTIDE SEQUENCE [LARGE SCALE GENOMIC DNA]</scope>
    <source>
        <strain evidence="17">LMM 1652</strain>
    </source>
</reference>
<keyword evidence="7" id="KW-0274">FAD</keyword>
<dbReference type="OrthoDB" id="3203527at2"/>
<dbReference type="Pfam" id="PF00205">
    <property type="entry name" value="TPP_enzyme_M"/>
    <property type="match status" value="1"/>
</dbReference>
<dbReference type="GO" id="GO:0050660">
    <property type="term" value="F:flavin adenine dinucleotide binding"/>
    <property type="evidence" value="ECO:0007669"/>
    <property type="project" value="TreeGrafter"/>
</dbReference>
<dbReference type="InterPro" id="IPR011766">
    <property type="entry name" value="TPP_enzyme_TPP-bd"/>
</dbReference>
<dbReference type="Pfam" id="PF02775">
    <property type="entry name" value="TPP_enzyme_C"/>
    <property type="match status" value="1"/>
</dbReference>
<dbReference type="GO" id="GO:0009099">
    <property type="term" value="P:L-valine biosynthetic process"/>
    <property type="evidence" value="ECO:0007669"/>
    <property type="project" value="UniProtKB-UniPathway"/>
</dbReference>
<dbReference type="UniPathway" id="UPA00047">
    <property type="reaction ID" value="UER00055"/>
</dbReference>
<dbReference type="InterPro" id="IPR029035">
    <property type="entry name" value="DHS-like_NAD/FAD-binding_dom"/>
</dbReference>
<dbReference type="InterPro" id="IPR012001">
    <property type="entry name" value="Thiamin_PyroP_enz_TPP-bd_dom"/>
</dbReference>
<comment type="similarity">
    <text evidence="4 11">Belongs to the TPP enzyme family.</text>
</comment>
<feature type="domain" description="Thiamine pyrophosphate enzyme N-terminal TPP-binding" evidence="15">
    <location>
        <begin position="13"/>
        <end position="111"/>
    </location>
</feature>
<keyword evidence="9" id="KW-0100">Branched-chain amino acid biosynthesis</keyword>
<keyword evidence="6" id="KW-0285">Flavoprotein</keyword>
<dbReference type="CDD" id="cd07035">
    <property type="entry name" value="TPP_PYR_POX_like"/>
    <property type="match status" value="1"/>
</dbReference>
<organism evidence="16 17">
    <name type="scientific">Corynebacterium urogenitale</name>
    <dbReference type="NCBI Taxonomy" id="2487892"/>
    <lineage>
        <taxon>Bacteria</taxon>
        <taxon>Bacillati</taxon>
        <taxon>Actinomycetota</taxon>
        <taxon>Actinomycetes</taxon>
        <taxon>Mycobacteriales</taxon>
        <taxon>Corynebacteriaceae</taxon>
        <taxon>Corynebacterium</taxon>
    </lineage>
</organism>
<dbReference type="GO" id="GO:0030976">
    <property type="term" value="F:thiamine pyrophosphate binding"/>
    <property type="evidence" value="ECO:0007669"/>
    <property type="project" value="InterPro"/>
</dbReference>
<evidence type="ECO:0000313" key="17">
    <source>
        <dbReference type="Proteomes" id="UP000326711"/>
    </source>
</evidence>
<evidence type="ECO:0000256" key="11">
    <source>
        <dbReference type="RuleBase" id="RU362132"/>
    </source>
</evidence>
<dbReference type="Gene3D" id="3.40.50.970">
    <property type="match status" value="2"/>
</dbReference>
<comment type="pathway">
    <text evidence="2">Amino-acid biosynthesis; L-isoleucine biosynthesis; L-isoleucine from 2-oxobutanoate: step 1/4.</text>
</comment>
<feature type="domain" description="Thiamine pyrophosphate enzyme central" evidence="13">
    <location>
        <begin position="225"/>
        <end position="334"/>
    </location>
</feature>
<protein>
    <recommendedName>
        <fullName evidence="5">acetolactate synthase</fullName>
        <ecNumber evidence="5">2.2.1.6</ecNumber>
    </recommendedName>
</protein>
<dbReference type="GO" id="GO:0000287">
    <property type="term" value="F:magnesium ion binding"/>
    <property type="evidence" value="ECO:0007669"/>
    <property type="project" value="InterPro"/>
</dbReference>
<dbReference type="RefSeq" id="WP_151902435.1">
    <property type="nucleotide sequence ID" value="NZ_CP045032.1"/>
</dbReference>
<feature type="compositionally biased region" description="Basic and acidic residues" evidence="12">
    <location>
        <begin position="378"/>
        <end position="387"/>
    </location>
</feature>
<evidence type="ECO:0000256" key="8">
    <source>
        <dbReference type="ARBA" id="ARBA00023052"/>
    </source>
</evidence>
<dbReference type="Proteomes" id="UP000326711">
    <property type="component" value="Chromosome"/>
</dbReference>
<evidence type="ECO:0000313" key="16">
    <source>
        <dbReference type="EMBL" id="QFQ02018.1"/>
    </source>
</evidence>
<dbReference type="AlphaFoldDB" id="A0A5J6Z4I8"/>
<evidence type="ECO:0000259" key="13">
    <source>
        <dbReference type="Pfam" id="PF00205"/>
    </source>
</evidence>
<dbReference type="EMBL" id="CP045032">
    <property type="protein sequence ID" value="QFQ02018.1"/>
    <property type="molecule type" value="Genomic_DNA"/>
</dbReference>
<keyword evidence="8 11" id="KW-0786">Thiamine pyrophosphate</keyword>
<evidence type="ECO:0000256" key="10">
    <source>
        <dbReference type="ARBA" id="ARBA00048670"/>
    </source>
</evidence>
<comment type="cofactor">
    <cofactor evidence="1">
        <name>thiamine diphosphate</name>
        <dbReference type="ChEBI" id="CHEBI:58937"/>
    </cofactor>
</comment>
<dbReference type="InterPro" id="IPR029061">
    <property type="entry name" value="THDP-binding"/>
</dbReference>
<feature type="domain" description="Thiamine pyrophosphate enzyme TPP-binding" evidence="14">
    <location>
        <begin position="439"/>
        <end position="574"/>
    </location>
</feature>
<evidence type="ECO:0000259" key="15">
    <source>
        <dbReference type="Pfam" id="PF02776"/>
    </source>
</evidence>
<keyword evidence="16" id="KW-0808">Transferase</keyword>
<accession>A0A5J6Z4I8</accession>
<evidence type="ECO:0000256" key="7">
    <source>
        <dbReference type="ARBA" id="ARBA00022827"/>
    </source>
</evidence>
<keyword evidence="9" id="KW-0028">Amino-acid biosynthesis</keyword>
<evidence type="ECO:0000259" key="14">
    <source>
        <dbReference type="Pfam" id="PF02775"/>
    </source>
</evidence>
<evidence type="ECO:0000256" key="6">
    <source>
        <dbReference type="ARBA" id="ARBA00022630"/>
    </source>
</evidence>
<feature type="region of interest" description="Disordered" evidence="12">
    <location>
        <begin position="365"/>
        <end position="414"/>
    </location>
</feature>
<comment type="pathway">
    <text evidence="3">Amino-acid biosynthesis; L-valine biosynthesis; L-valine from pyruvate: step 1/4.</text>
</comment>
<dbReference type="PANTHER" id="PTHR18968">
    <property type="entry name" value="THIAMINE PYROPHOSPHATE ENZYMES"/>
    <property type="match status" value="1"/>
</dbReference>
<dbReference type="SUPFAM" id="SSF52467">
    <property type="entry name" value="DHS-like NAD/FAD-binding domain"/>
    <property type="match status" value="1"/>
</dbReference>
<evidence type="ECO:0000256" key="1">
    <source>
        <dbReference type="ARBA" id="ARBA00001964"/>
    </source>
</evidence>
<dbReference type="UniPathway" id="UPA00049">
    <property type="reaction ID" value="UER00059"/>
</dbReference>
<dbReference type="GO" id="GO:0009097">
    <property type="term" value="P:isoleucine biosynthetic process"/>
    <property type="evidence" value="ECO:0007669"/>
    <property type="project" value="UniProtKB-UniPathway"/>
</dbReference>
<name>A0A5J6Z4I8_9CORY</name>
<dbReference type="CDD" id="cd00568">
    <property type="entry name" value="TPP_enzymes"/>
    <property type="match status" value="1"/>
</dbReference>
<dbReference type="Gene3D" id="3.40.50.1220">
    <property type="entry name" value="TPP-binding domain"/>
    <property type="match status" value="1"/>
</dbReference>
<sequence length="607" mass="64020">MDTSNVHPDEPTTIAEVIAHTFTERGATTFGLVGNGNIHIISELIRRGGKYVGMRHEAGTVAAADAYYRATGRIAVASTTYGPGFTNSLTALSEALAARIPLVYVAGTEPYVEGRFHRRPIDVDTHELLVALGVPDFLALPMNIGATLKEAIAIAEERSIPVVLSVPHNLVDAPVDLEIHNYPRTQLNDWVGAVGAPVRPVGTAQGAKPIVANAVSETMAGIARAVVNRLRASARPLILAGRGVIESGTEAAVTRLGNSVGALFSTTVMARGAVPQQWSLGISGGFAHHGRLEAFRSADTVLVLGAGLNALQTRKGTIFSPDAHIIRIDRDLASEYARTPFIPVTEQAELDLADFMPAVMQVLDEETGSNNGPVASSDGERSEHAPTSRETIGQIPQAESEDLDPGCFAEMGTDGRLDPRHVLRRLNALLPSERSIVTDGGHFLGWVPKYMDSPDSRSTVLVGGAVMTIGLGVSSATGVAAARPDRFTVLLTGDGGLQMASADMAPFLDTLRASEAGGVLVVFNDAAYGAEIHQYAVKGLDERPMLLNEVDFASAGRPFGVPGLTVTAPEQLADGGEVQNFLCEHAGSACILDVKISRVPVADFLKE</sequence>
<evidence type="ECO:0000256" key="2">
    <source>
        <dbReference type="ARBA" id="ARBA00004974"/>
    </source>
</evidence>
<dbReference type="KEGG" id="cuo:CUROG_03175"/>
<dbReference type="SUPFAM" id="SSF52518">
    <property type="entry name" value="Thiamin diphosphate-binding fold (THDP-binding)"/>
    <property type="match status" value="2"/>
</dbReference>